<accession>A0A9D6AFQ6</accession>
<dbReference type="Proteomes" id="UP000787322">
    <property type="component" value="Unassembled WGS sequence"/>
</dbReference>
<dbReference type="PANTHER" id="PTHR13069">
    <property type="entry name" value="ALKYLATED DNA REPAIR PROTEIN ALKB HOMOLOG 8"/>
    <property type="match status" value="1"/>
</dbReference>
<dbReference type="AlphaFoldDB" id="A0A9D6AFQ6"/>
<evidence type="ECO:0000256" key="1">
    <source>
        <dbReference type="ARBA" id="ARBA00022603"/>
    </source>
</evidence>
<proteinExistence type="predicted"/>
<dbReference type="PANTHER" id="PTHR13069:SF21">
    <property type="entry name" value="ALKYLATED DNA REPAIR PROTEIN ALKB HOMOLOG 8"/>
    <property type="match status" value="1"/>
</dbReference>
<comment type="caution">
    <text evidence="3">The sequence shown here is derived from an EMBL/GenBank/DDBJ whole genome shotgun (WGS) entry which is preliminary data.</text>
</comment>
<dbReference type="SUPFAM" id="SSF53335">
    <property type="entry name" value="S-adenosyl-L-methionine-dependent methyltransferases"/>
    <property type="match status" value="1"/>
</dbReference>
<dbReference type="InterPro" id="IPR051422">
    <property type="entry name" value="AlkB_tRNA_MeTrf/Diox"/>
</dbReference>
<evidence type="ECO:0000256" key="2">
    <source>
        <dbReference type="ARBA" id="ARBA00022679"/>
    </source>
</evidence>
<dbReference type="EMBL" id="JABZGU010000146">
    <property type="protein sequence ID" value="MBF4803253.1"/>
    <property type="molecule type" value="Genomic_DNA"/>
</dbReference>
<evidence type="ECO:0000313" key="3">
    <source>
        <dbReference type="EMBL" id="MBF4803253.1"/>
    </source>
</evidence>
<organism evidence="3 4">
    <name type="scientific">Lancefieldella parvula</name>
    <dbReference type="NCBI Taxonomy" id="1382"/>
    <lineage>
        <taxon>Bacteria</taxon>
        <taxon>Bacillati</taxon>
        <taxon>Actinomycetota</taxon>
        <taxon>Coriobacteriia</taxon>
        <taxon>Coriobacteriales</taxon>
        <taxon>Atopobiaceae</taxon>
        <taxon>Lancefieldella</taxon>
    </lineage>
</organism>
<dbReference type="GO" id="GO:0008168">
    <property type="term" value="F:methyltransferase activity"/>
    <property type="evidence" value="ECO:0007669"/>
    <property type="project" value="UniProtKB-KW"/>
</dbReference>
<gene>
    <name evidence="3" type="ORF">HXK24_05500</name>
</gene>
<protein>
    <submittedName>
        <fullName evidence="3">Class I SAM-dependent methyltransferase</fullName>
    </submittedName>
</protein>
<reference evidence="3" key="1">
    <citation type="submission" date="2020-04" db="EMBL/GenBank/DDBJ databases">
        <title>Deep metagenomics examines the oral microbiome during advanced dental caries in children, revealing novel taxa and co-occurrences with host molecules.</title>
        <authorList>
            <person name="Baker J.L."/>
            <person name="Morton J.T."/>
            <person name="Dinis M."/>
            <person name="Alvarez R."/>
            <person name="Tran N.C."/>
            <person name="Knight R."/>
            <person name="Edlund A."/>
        </authorList>
    </citation>
    <scope>NUCLEOTIDE SEQUENCE</scope>
    <source>
        <strain evidence="3">JCVI_3_bin.11</strain>
    </source>
</reference>
<dbReference type="Pfam" id="PF13489">
    <property type="entry name" value="Methyltransf_23"/>
    <property type="match status" value="1"/>
</dbReference>
<keyword evidence="1 3" id="KW-0489">Methyltransferase</keyword>
<dbReference type="GO" id="GO:0032259">
    <property type="term" value="P:methylation"/>
    <property type="evidence" value="ECO:0007669"/>
    <property type="project" value="UniProtKB-KW"/>
</dbReference>
<keyword evidence="2" id="KW-0808">Transferase</keyword>
<dbReference type="InterPro" id="IPR029063">
    <property type="entry name" value="SAM-dependent_MTases_sf"/>
</dbReference>
<dbReference type="Gene3D" id="3.40.50.150">
    <property type="entry name" value="Vaccinia Virus protein VP39"/>
    <property type="match status" value="1"/>
</dbReference>
<dbReference type="CDD" id="cd02440">
    <property type="entry name" value="AdoMet_MTases"/>
    <property type="match status" value="1"/>
</dbReference>
<sequence>MDTSSHITHAQSISASTAERLSYVTSEFYSQQTQSFSATRQMPWQGWQQCLDAMPQLLAGEKPSVLDVGCGNLRFARFLRDEAGIVPVKYFAVDNCKPLVESGEADTHISELVFIELDVIKSLLDNTLSSRLTVPACDLVVAFGFLHHVPGAQKRTQLLRTLLEKTKPGGFVCISFWQFMNSQKLAAKAQETTAQGLRALGIDASELEEHDYLIGWQDKANTWRYCHHFSQEELDELLGSLGPDVHVCAQFSADGKDNNLNRYVILQRV</sequence>
<name>A0A9D6AFQ6_9ACTN</name>
<evidence type="ECO:0000313" key="4">
    <source>
        <dbReference type="Proteomes" id="UP000787322"/>
    </source>
</evidence>